<protein>
    <submittedName>
        <fullName evidence="1">Uncharacterized protein</fullName>
    </submittedName>
</protein>
<name>A0ACC3N2T2_9PEZI</name>
<reference evidence="1" key="1">
    <citation type="submission" date="2023-07" db="EMBL/GenBank/DDBJ databases">
        <title>Black Yeasts Isolated from many extreme environments.</title>
        <authorList>
            <person name="Coleine C."/>
            <person name="Stajich J.E."/>
            <person name="Selbmann L."/>
        </authorList>
    </citation>
    <scope>NUCLEOTIDE SEQUENCE</scope>
    <source>
        <strain evidence="1">CCFEE 5714</strain>
    </source>
</reference>
<gene>
    <name evidence="1" type="ORF">LTR37_011199</name>
</gene>
<sequence length="241" mass="26730">MAERPTFRIVTIPKIRETDIKMTALAHKFQDFRLHCLREAPDSFASTYEVESQRGLEHSVQRLINPKAAQFVALRDPDPETASAARSEDLDRLLNCEWAGINVLLGPEEGSDLPAPSAHLDRFPRGDPFQQMTTAKLSLNSSQDAGMPDVLHFHINGMFVSPSTRGAGLGNALMDGVLRRAEEEAARTNSSLHITISVFAHNVAAMHLYDKAGFVVVEKSQSRSRPEFMAVHMELNRAAVR</sequence>
<accession>A0ACC3N2T2</accession>
<evidence type="ECO:0000313" key="1">
    <source>
        <dbReference type="EMBL" id="KAK3708869.1"/>
    </source>
</evidence>
<evidence type="ECO:0000313" key="2">
    <source>
        <dbReference type="Proteomes" id="UP001281147"/>
    </source>
</evidence>
<dbReference type="EMBL" id="JAUTXU010000097">
    <property type="protein sequence ID" value="KAK3708869.1"/>
    <property type="molecule type" value="Genomic_DNA"/>
</dbReference>
<comment type="caution">
    <text evidence="1">The sequence shown here is derived from an EMBL/GenBank/DDBJ whole genome shotgun (WGS) entry which is preliminary data.</text>
</comment>
<dbReference type="Proteomes" id="UP001281147">
    <property type="component" value="Unassembled WGS sequence"/>
</dbReference>
<organism evidence="1 2">
    <name type="scientific">Vermiconidia calcicola</name>
    <dbReference type="NCBI Taxonomy" id="1690605"/>
    <lineage>
        <taxon>Eukaryota</taxon>
        <taxon>Fungi</taxon>
        <taxon>Dikarya</taxon>
        <taxon>Ascomycota</taxon>
        <taxon>Pezizomycotina</taxon>
        <taxon>Dothideomycetes</taxon>
        <taxon>Dothideomycetidae</taxon>
        <taxon>Mycosphaerellales</taxon>
        <taxon>Extremaceae</taxon>
        <taxon>Vermiconidia</taxon>
    </lineage>
</organism>
<proteinExistence type="predicted"/>
<keyword evidence="2" id="KW-1185">Reference proteome</keyword>